<evidence type="ECO:0000256" key="7">
    <source>
        <dbReference type="ARBA" id="ARBA00022982"/>
    </source>
</evidence>
<keyword evidence="5" id="KW-1003">Cell membrane</keyword>
<dbReference type="Pfam" id="PF08030">
    <property type="entry name" value="NAD_binding_6"/>
    <property type="match status" value="1"/>
</dbReference>
<comment type="similarity">
    <text evidence="2">Belongs to the ferric reductase (FRE) family.</text>
</comment>
<dbReference type="PANTHER" id="PTHR32361:SF23">
    <property type="entry name" value="FERRIC-CHELATE REDUCTASE"/>
    <property type="match status" value="1"/>
</dbReference>
<keyword evidence="9" id="KW-0560">Oxidoreductase</keyword>
<feature type="transmembrane region" description="Helical" evidence="14">
    <location>
        <begin position="288"/>
        <end position="305"/>
    </location>
</feature>
<keyword evidence="17" id="KW-1185">Reference proteome</keyword>
<dbReference type="InterPro" id="IPR017938">
    <property type="entry name" value="Riboflavin_synthase-like_b-brl"/>
</dbReference>
<comment type="caution">
    <text evidence="16">The sequence shown here is derived from an EMBL/GenBank/DDBJ whole genome shotgun (WGS) entry which is preliminary data.</text>
</comment>
<dbReference type="GO" id="GO:0006826">
    <property type="term" value="P:iron ion transport"/>
    <property type="evidence" value="ECO:0007669"/>
    <property type="project" value="TreeGrafter"/>
</dbReference>
<dbReference type="SFLD" id="SFLDG01168">
    <property type="entry name" value="Ferric_reductase_subgroup_(FRE"/>
    <property type="match status" value="1"/>
</dbReference>
<evidence type="ECO:0000256" key="4">
    <source>
        <dbReference type="ARBA" id="ARBA00022448"/>
    </source>
</evidence>
<evidence type="ECO:0000259" key="15">
    <source>
        <dbReference type="PROSITE" id="PS51384"/>
    </source>
</evidence>
<evidence type="ECO:0000256" key="9">
    <source>
        <dbReference type="ARBA" id="ARBA00023002"/>
    </source>
</evidence>
<dbReference type="PANTHER" id="PTHR32361">
    <property type="entry name" value="FERRIC/CUPRIC REDUCTASE TRANSMEMBRANE COMPONENT"/>
    <property type="match status" value="1"/>
</dbReference>
<feature type="transmembrane region" description="Helical" evidence="14">
    <location>
        <begin position="259"/>
        <end position="276"/>
    </location>
</feature>
<evidence type="ECO:0000256" key="14">
    <source>
        <dbReference type="SAM" id="Phobius"/>
    </source>
</evidence>
<reference evidence="16" key="1">
    <citation type="submission" date="2023-10" db="EMBL/GenBank/DDBJ databases">
        <authorList>
            <person name="Hackl T."/>
        </authorList>
    </citation>
    <scope>NUCLEOTIDE SEQUENCE</scope>
</reference>
<evidence type="ECO:0000256" key="1">
    <source>
        <dbReference type="ARBA" id="ARBA00004651"/>
    </source>
</evidence>
<comment type="catalytic activity">
    <reaction evidence="12">
        <text>2 a Fe(II)-siderophore + NADP(+) + H(+) = 2 a Fe(III)-siderophore + NADPH</text>
        <dbReference type="Rhea" id="RHEA:28795"/>
        <dbReference type="Rhea" id="RHEA-COMP:11342"/>
        <dbReference type="Rhea" id="RHEA-COMP:11344"/>
        <dbReference type="ChEBI" id="CHEBI:15378"/>
        <dbReference type="ChEBI" id="CHEBI:29033"/>
        <dbReference type="ChEBI" id="CHEBI:29034"/>
        <dbReference type="ChEBI" id="CHEBI:57783"/>
        <dbReference type="ChEBI" id="CHEBI:58349"/>
        <dbReference type="EC" id="1.16.1.9"/>
    </reaction>
</comment>
<dbReference type="GO" id="GO:0005886">
    <property type="term" value="C:plasma membrane"/>
    <property type="evidence" value="ECO:0007669"/>
    <property type="project" value="UniProtKB-SubCell"/>
</dbReference>
<dbReference type="Pfam" id="PF08022">
    <property type="entry name" value="FAD_binding_8"/>
    <property type="match status" value="1"/>
</dbReference>
<dbReference type="InterPro" id="IPR039261">
    <property type="entry name" value="FNR_nucleotide-bd"/>
</dbReference>
<evidence type="ECO:0000256" key="11">
    <source>
        <dbReference type="ARBA" id="ARBA00023136"/>
    </source>
</evidence>
<evidence type="ECO:0000256" key="8">
    <source>
        <dbReference type="ARBA" id="ARBA00022989"/>
    </source>
</evidence>
<dbReference type="GO" id="GO:0015677">
    <property type="term" value="P:copper ion import"/>
    <property type="evidence" value="ECO:0007669"/>
    <property type="project" value="TreeGrafter"/>
</dbReference>
<feature type="compositionally biased region" description="Basic and acidic residues" evidence="13">
    <location>
        <begin position="507"/>
        <end position="531"/>
    </location>
</feature>
<keyword evidence="8 14" id="KW-1133">Transmembrane helix</keyword>
<comment type="subcellular location">
    <subcellularLocation>
        <location evidence="1">Cell membrane</location>
        <topology evidence="1">Multi-pass membrane protein</topology>
    </subcellularLocation>
</comment>
<feature type="transmembrane region" description="Helical" evidence="14">
    <location>
        <begin position="109"/>
        <end position="133"/>
    </location>
</feature>
<evidence type="ECO:0000256" key="10">
    <source>
        <dbReference type="ARBA" id="ARBA00023065"/>
    </source>
</evidence>
<dbReference type="AlphaFoldDB" id="A0AAI8VB58"/>
<dbReference type="InterPro" id="IPR013112">
    <property type="entry name" value="FAD-bd_8"/>
</dbReference>
<feature type="transmembrane region" description="Helical" evidence="14">
    <location>
        <begin position="229"/>
        <end position="252"/>
    </location>
</feature>
<dbReference type="InterPro" id="IPR051410">
    <property type="entry name" value="Ferric/Cupric_Reductase"/>
</dbReference>
<dbReference type="InterPro" id="IPR013121">
    <property type="entry name" value="Fe_red_NAD-bd_6"/>
</dbReference>
<dbReference type="InterPro" id="IPR017927">
    <property type="entry name" value="FAD-bd_FR_type"/>
</dbReference>
<accession>A0AAI8VB58</accession>
<protein>
    <recommendedName>
        <fullName evidence="3">ferric-chelate reductase (NADPH)</fullName>
        <ecNumber evidence="3">1.16.1.9</ecNumber>
    </recommendedName>
</protein>
<keyword evidence="11 14" id="KW-0472">Membrane</keyword>
<dbReference type="EMBL" id="CAUWAG010000003">
    <property type="protein sequence ID" value="CAJ2501342.1"/>
    <property type="molecule type" value="Genomic_DNA"/>
</dbReference>
<feature type="transmembrane region" description="Helical" evidence="14">
    <location>
        <begin position="192"/>
        <end position="214"/>
    </location>
</feature>
<gene>
    <name evidence="16" type="ORF">KHLLAP_LOCUS1810</name>
</gene>
<feature type="region of interest" description="Disordered" evidence="13">
    <location>
        <begin position="507"/>
        <end position="534"/>
    </location>
</feature>
<dbReference type="PROSITE" id="PS51384">
    <property type="entry name" value="FAD_FR"/>
    <property type="match status" value="1"/>
</dbReference>
<organism evidence="16 17">
    <name type="scientific">Anthostomella pinea</name>
    <dbReference type="NCBI Taxonomy" id="933095"/>
    <lineage>
        <taxon>Eukaryota</taxon>
        <taxon>Fungi</taxon>
        <taxon>Dikarya</taxon>
        <taxon>Ascomycota</taxon>
        <taxon>Pezizomycotina</taxon>
        <taxon>Sordariomycetes</taxon>
        <taxon>Xylariomycetidae</taxon>
        <taxon>Xylariales</taxon>
        <taxon>Xylariaceae</taxon>
        <taxon>Anthostomella</taxon>
    </lineage>
</organism>
<feature type="domain" description="FAD-binding FR-type" evidence="15">
    <location>
        <begin position="306"/>
        <end position="415"/>
    </location>
</feature>
<evidence type="ECO:0000313" key="16">
    <source>
        <dbReference type="EMBL" id="CAJ2501342.1"/>
    </source>
</evidence>
<feature type="transmembrane region" description="Helical" evidence="14">
    <location>
        <begin position="153"/>
        <end position="171"/>
    </location>
</feature>
<dbReference type="SFLD" id="SFLDS00052">
    <property type="entry name" value="Ferric_Reductase_Domain"/>
    <property type="match status" value="1"/>
</dbReference>
<keyword evidence="4" id="KW-0813">Transport</keyword>
<dbReference type="EC" id="1.16.1.9" evidence="3"/>
<name>A0AAI8VB58_9PEZI</name>
<dbReference type="SUPFAM" id="SSF63380">
    <property type="entry name" value="Riboflavin synthase domain-like"/>
    <property type="match status" value="1"/>
</dbReference>
<feature type="transmembrane region" description="Helical" evidence="14">
    <location>
        <begin position="51"/>
        <end position="74"/>
    </location>
</feature>
<evidence type="ECO:0000256" key="5">
    <source>
        <dbReference type="ARBA" id="ARBA00022475"/>
    </source>
</evidence>
<keyword evidence="7" id="KW-0249">Electron transport</keyword>
<dbReference type="GO" id="GO:0006879">
    <property type="term" value="P:intracellular iron ion homeostasis"/>
    <property type="evidence" value="ECO:0007669"/>
    <property type="project" value="TreeGrafter"/>
</dbReference>
<evidence type="ECO:0000313" key="17">
    <source>
        <dbReference type="Proteomes" id="UP001295740"/>
    </source>
</evidence>
<evidence type="ECO:0000256" key="12">
    <source>
        <dbReference type="ARBA" id="ARBA00048483"/>
    </source>
</evidence>
<dbReference type="GO" id="GO:0052851">
    <property type="term" value="F:ferric-chelate reductase (NADPH) activity"/>
    <property type="evidence" value="ECO:0007669"/>
    <property type="project" value="UniProtKB-EC"/>
</dbReference>
<feature type="transmembrane region" description="Helical" evidence="14">
    <location>
        <begin position="423"/>
        <end position="448"/>
    </location>
</feature>
<sequence length="605" mass="68483">MDMTDMPAGGVPWLDQPVEMHSSRETTCSMTPEQCAYKMRHWVFWYEADHVYALGTVYFFIATIALYFISFWTLRLAPRWLQKNAVWQKTVGAVRYMVYRHYESRLLRWYTPSLGVIALIGIGAVFFLAMTLGPQPYYWPNTPELSYGNSPPIATRAGWMALACLPFLIILPTKANMIAFLTGVSHERLIIFHNWVGWAMFALALVHTFPFIVYHEWKGDMEMSWRTDVYYWTGVIALVAQAYLQFMSISWIRNRFYEFFKVTHYIAALVFVVFFFLHCDFTLTSCDYFIAAGVVYALHFLYHQIRTYFEYGIKHRATFNMVSDQALKITILTNATWYPGQHVFLRFLTLGVHAFTAHPFTICSVPSRDSGKSKLVCYVQPRGGTTGRLASAAAKWPGHSVPVLLDGPYGGIRGRPLHSYDHTVIIACGAGAPFALGLIMNRLLVLAYQARSSAEKPTARMEVILSSRDAHIAEWYTDALADFLHENDMPVGLDGLDGVEIILHYTGRSEKQPSEKDSSEKEPSEKVEQDPHNSIPIPVVYSRCVIRDIIERATSKSGSSVAIVACGPAAVLKDSNDVAALAQKRILQSSSGAREVYLHTELFSW</sequence>
<keyword evidence="6 14" id="KW-0812">Transmembrane</keyword>
<proteinExistence type="inferred from homology"/>
<dbReference type="Pfam" id="PF01794">
    <property type="entry name" value="Ferric_reduct"/>
    <property type="match status" value="1"/>
</dbReference>
<dbReference type="Proteomes" id="UP001295740">
    <property type="component" value="Unassembled WGS sequence"/>
</dbReference>
<evidence type="ECO:0000256" key="13">
    <source>
        <dbReference type="SAM" id="MobiDB-lite"/>
    </source>
</evidence>
<dbReference type="InterPro" id="IPR013130">
    <property type="entry name" value="Fe3_Rdtase_TM_dom"/>
</dbReference>
<dbReference type="Gene3D" id="3.40.50.80">
    <property type="entry name" value="Nucleotide-binding domain of ferredoxin-NADP reductase (FNR) module"/>
    <property type="match status" value="1"/>
</dbReference>
<evidence type="ECO:0000256" key="2">
    <source>
        <dbReference type="ARBA" id="ARBA00006278"/>
    </source>
</evidence>
<keyword evidence="10" id="KW-0406">Ion transport</keyword>
<evidence type="ECO:0000256" key="3">
    <source>
        <dbReference type="ARBA" id="ARBA00012668"/>
    </source>
</evidence>
<dbReference type="CDD" id="cd06186">
    <property type="entry name" value="NOX_Duox_like_FAD_NADP"/>
    <property type="match status" value="1"/>
</dbReference>
<evidence type="ECO:0000256" key="6">
    <source>
        <dbReference type="ARBA" id="ARBA00022692"/>
    </source>
</evidence>